<feature type="transmembrane region" description="Helical" evidence="6">
    <location>
        <begin position="314"/>
        <end position="336"/>
    </location>
</feature>
<dbReference type="GeneID" id="106503766"/>
<evidence type="ECO:0000256" key="1">
    <source>
        <dbReference type="ARBA" id="ARBA00004141"/>
    </source>
</evidence>
<name>A0A452ES26_CAPHI</name>
<feature type="transmembrane region" description="Helical" evidence="6">
    <location>
        <begin position="128"/>
        <end position="150"/>
    </location>
</feature>
<proteinExistence type="predicted"/>
<protein>
    <submittedName>
        <fullName evidence="7">Tetraspanin 32</fullName>
    </submittedName>
</protein>
<dbReference type="SUPFAM" id="SSF48652">
    <property type="entry name" value="Tetraspanin"/>
    <property type="match status" value="1"/>
</dbReference>
<evidence type="ECO:0000256" key="4">
    <source>
        <dbReference type="ARBA" id="ARBA00023136"/>
    </source>
</evidence>
<evidence type="ECO:0000313" key="7">
    <source>
        <dbReference type="Ensembl" id="ENSCHIP00000014994.1"/>
    </source>
</evidence>
<dbReference type="RefSeq" id="XP_017898499.1">
    <property type="nucleotide sequence ID" value="XM_018043010.1"/>
</dbReference>
<feature type="region of interest" description="Disordered" evidence="5">
    <location>
        <begin position="86"/>
        <end position="107"/>
    </location>
</feature>
<dbReference type="AlphaFoldDB" id="A0A452ES26"/>
<evidence type="ECO:0000256" key="5">
    <source>
        <dbReference type="SAM" id="MobiDB-lite"/>
    </source>
</evidence>
<feature type="region of interest" description="Disordered" evidence="5">
    <location>
        <begin position="344"/>
        <end position="411"/>
    </location>
</feature>
<accession>A0A452ES26</accession>
<dbReference type="KEGG" id="chx:106503766"/>
<dbReference type="OrthoDB" id="9886271at2759"/>
<keyword evidence="8" id="KW-1185">Reference proteome</keyword>
<feature type="compositionally biased region" description="Basic and acidic residues" evidence="5">
    <location>
        <begin position="393"/>
        <end position="403"/>
    </location>
</feature>
<reference evidence="7 8" key="1">
    <citation type="submission" date="2016-04" db="EMBL/GenBank/DDBJ databases">
        <title>Polished mammalian reference genomes with single-molecule sequencing and chromosome conformation capture applied to the Capra hircus genome.</title>
        <authorList>
            <person name="Bickhart D.M."/>
            <person name="Koren S."/>
            <person name="Rosen B."/>
            <person name="Hastie A."/>
            <person name="Liachko I."/>
            <person name="Sullivan S.T."/>
            <person name="Burton J."/>
            <person name="Sayre B.L."/>
            <person name="Huson H.J."/>
            <person name="Lee J."/>
            <person name="Lam E."/>
            <person name="Kelley C.M."/>
            <person name="Hutchison J.L."/>
            <person name="Zhou Y."/>
            <person name="Sun J."/>
            <person name="Crisa A."/>
            <person name="Schwartz J.C."/>
            <person name="Hammond J.A."/>
            <person name="Schroeder S.G."/>
            <person name="Liu G.E."/>
            <person name="Dunham M."/>
            <person name="Shendure J."/>
            <person name="Sonstegard T.S."/>
            <person name="Phillippy A.M."/>
            <person name="Van Tassell C.P."/>
            <person name="Smith T.P."/>
        </authorList>
    </citation>
    <scope>NUCLEOTIDE SEQUENCE [LARGE SCALE GENOMIC DNA]</scope>
</reference>
<dbReference type="CTD" id="10077"/>
<dbReference type="Bgee" id="ENSCHIG00000015802">
    <property type="expression patterns" value="Expressed in spleen and 15 other cell types or tissues"/>
</dbReference>
<reference evidence="7" key="2">
    <citation type="submission" date="2025-08" db="UniProtKB">
        <authorList>
            <consortium name="Ensembl"/>
        </authorList>
    </citation>
    <scope>IDENTIFICATION</scope>
</reference>
<evidence type="ECO:0000256" key="6">
    <source>
        <dbReference type="SAM" id="Phobius"/>
    </source>
</evidence>
<feature type="compositionally biased region" description="Basic and acidic residues" evidence="5">
    <location>
        <begin position="351"/>
        <end position="362"/>
    </location>
</feature>
<keyword evidence="4 6" id="KW-0472">Membrane</keyword>
<feature type="transmembrane region" description="Helical" evidence="6">
    <location>
        <begin position="170"/>
        <end position="191"/>
    </location>
</feature>
<feature type="transmembrane region" description="Helical" evidence="6">
    <location>
        <begin position="203"/>
        <end position="224"/>
    </location>
</feature>
<dbReference type="Proteomes" id="UP000291000">
    <property type="component" value="Chromosome 29"/>
</dbReference>
<dbReference type="GeneTree" id="ENSGT00390000003287"/>
<evidence type="ECO:0000313" key="8">
    <source>
        <dbReference type="Proteomes" id="UP000291000"/>
    </source>
</evidence>
<reference evidence="7" key="3">
    <citation type="submission" date="2025-09" db="UniProtKB">
        <authorList>
            <consortium name="Ensembl"/>
        </authorList>
    </citation>
    <scope>IDENTIFICATION</scope>
</reference>
<dbReference type="InterPro" id="IPR018499">
    <property type="entry name" value="Tetraspanin/Peripherin"/>
</dbReference>
<dbReference type="Pfam" id="PF00335">
    <property type="entry name" value="Tetraspanin"/>
    <property type="match status" value="1"/>
</dbReference>
<evidence type="ECO:0000256" key="3">
    <source>
        <dbReference type="ARBA" id="ARBA00022989"/>
    </source>
</evidence>
<dbReference type="GO" id="GO:0016020">
    <property type="term" value="C:membrane"/>
    <property type="evidence" value="ECO:0007669"/>
    <property type="project" value="UniProtKB-SubCell"/>
</dbReference>
<organism evidence="7 8">
    <name type="scientific">Capra hircus</name>
    <name type="common">Goat</name>
    <dbReference type="NCBI Taxonomy" id="9925"/>
    <lineage>
        <taxon>Eukaryota</taxon>
        <taxon>Metazoa</taxon>
        <taxon>Chordata</taxon>
        <taxon>Craniata</taxon>
        <taxon>Vertebrata</taxon>
        <taxon>Euteleostomi</taxon>
        <taxon>Mammalia</taxon>
        <taxon>Eutheria</taxon>
        <taxon>Laurasiatheria</taxon>
        <taxon>Artiodactyla</taxon>
        <taxon>Ruminantia</taxon>
        <taxon>Pecora</taxon>
        <taxon>Bovidae</taxon>
        <taxon>Caprinae</taxon>
        <taxon>Capra</taxon>
    </lineage>
</organism>
<dbReference type="EMBL" id="LWLT01000026">
    <property type="status" value="NOT_ANNOTATED_CDS"/>
    <property type="molecule type" value="Genomic_DNA"/>
</dbReference>
<sequence length="411" mass="43823">MALPGARAHPSGRPHLPARVLGAWARGGAAGGRKLALPPLPFLPALFLGHPEAQFLGMLTGRWVTNLTQLLSGQLLSEVPTQLETKTTVGGRGGGGRRGWGREWRAEESSRTSMEPCGRVRVAKCQMLATSLFVLLLGSAMAATAALSYFGPHFAVISPVSADRTTYEALHHWAFSAGIALAALLTLGAVLSAAATVRGAGGLMAAAFLSFALVFCALVQAAFWRAHSPTQVEDAVLDAYDRAYERALRSVPGSGRQELVVIQDTFQCCGKRSPLGLLEGSEAGLCQGEEAARQDCLQGIQSFLRAQGNVVSTLIGLGLAFTVYAMLLSSFIWFSIRSGRYSVSQRARSRPPQEPRVYRRIQEGSPSQRPSKADASGGRLSPSRHSGQLLLLRDTHPPTHRSGDAAVSTRM</sequence>
<dbReference type="Gene3D" id="1.10.1450.10">
    <property type="entry name" value="Tetraspanin"/>
    <property type="match status" value="1"/>
</dbReference>
<keyword evidence="2 6" id="KW-0812">Transmembrane</keyword>
<evidence type="ECO:0000256" key="2">
    <source>
        <dbReference type="ARBA" id="ARBA00022692"/>
    </source>
</evidence>
<dbReference type="InterPro" id="IPR008952">
    <property type="entry name" value="Tetraspanin_EC2_sf"/>
</dbReference>
<gene>
    <name evidence="7" type="primary">TSPAN32</name>
</gene>
<dbReference type="Ensembl" id="ENSCHIT00000022795.1">
    <property type="protein sequence ID" value="ENSCHIP00000014994.1"/>
    <property type="gene ID" value="ENSCHIG00000015802.1"/>
</dbReference>
<keyword evidence="3 6" id="KW-1133">Transmembrane helix</keyword>
<comment type="subcellular location">
    <subcellularLocation>
        <location evidence="1">Membrane</location>
        <topology evidence="1">Multi-pass membrane protein</topology>
    </subcellularLocation>
</comment>
<dbReference type="STRING" id="9925.ENSCHIP00000014994"/>